<comment type="subcellular location">
    <subcellularLocation>
        <location evidence="1">Nucleus</location>
    </subcellularLocation>
</comment>
<evidence type="ECO:0000256" key="2">
    <source>
        <dbReference type="ARBA" id="ARBA00006357"/>
    </source>
</evidence>
<dbReference type="GO" id="GO:0004527">
    <property type="term" value="F:exonuclease activity"/>
    <property type="evidence" value="ECO:0007669"/>
    <property type="project" value="UniProtKB-KW"/>
</dbReference>
<dbReference type="GO" id="GO:0005634">
    <property type="term" value="C:nucleus"/>
    <property type="evidence" value="ECO:0007669"/>
    <property type="project" value="UniProtKB-SubCell"/>
</dbReference>
<dbReference type="SUPFAM" id="SSF53098">
    <property type="entry name" value="Ribonuclease H-like"/>
    <property type="match status" value="1"/>
</dbReference>
<evidence type="ECO:0000256" key="5">
    <source>
        <dbReference type="ARBA" id="ARBA00022839"/>
    </source>
</evidence>
<feature type="region of interest" description="Disordered" evidence="7">
    <location>
        <begin position="151"/>
        <end position="170"/>
    </location>
</feature>
<reference evidence="9" key="1">
    <citation type="submission" date="2023-11" db="EMBL/GenBank/DDBJ databases">
        <authorList>
            <person name="Alioto T."/>
            <person name="Alioto T."/>
            <person name="Gomez Garrido J."/>
        </authorList>
    </citation>
    <scope>NUCLEOTIDE SEQUENCE</scope>
</reference>
<evidence type="ECO:0000256" key="1">
    <source>
        <dbReference type="ARBA" id="ARBA00004123"/>
    </source>
</evidence>
<dbReference type="InterPro" id="IPR047021">
    <property type="entry name" value="REXO1/3/4-like"/>
</dbReference>
<keyword evidence="5 9" id="KW-0269">Exonuclease</keyword>
<comment type="caution">
    <text evidence="9">The sequence shown here is derived from an EMBL/GenBank/DDBJ whole genome shotgun (WGS) entry which is preliminary data.</text>
</comment>
<accession>A0AAI8YUL4</accession>
<keyword evidence="6" id="KW-0539">Nucleus</keyword>
<feature type="region of interest" description="Disordered" evidence="7">
    <location>
        <begin position="244"/>
        <end position="267"/>
    </location>
</feature>
<evidence type="ECO:0000256" key="3">
    <source>
        <dbReference type="ARBA" id="ARBA00022722"/>
    </source>
</evidence>
<evidence type="ECO:0000259" key="8">
    <source>
        <dbReference type="SMART" id="SM00479"/>
    </source>
</evidence>
<keyword evidence="3" id="KW-0540">Nuclease</keyword>
<dbReference type="InterPro" id="IPR013520">
    <property type="entry name" value="Ribonucl_H"/>
</dbReference>
<dbReference type="Proteomes" id="UP001296104">
    <property type="component" value="Unassembled WGS sequence"/>
</dbReference>
<sequence length="727" mass="80544">MAKGRKKRSRDDFERDNLMGISNTVSHLQEPKRGAIPSPSSDNGPTRGAKDDGDAADSGGEWQTVERRQKRKKTNDYPSVSHSTHARLQSFVKLGDLQNLILYLLADGTGPQWCSVQHHKNVRKVVALMVPGLEAGMFDGRIPVVDDESNSAANGHATQMRSPEATDTTTDGFTQVSYAKQKASPDDYYPTKLSKDHLAVPLRPLADVFDHVWPIKAPGDDKYAKLHSPLATILISPIPKVLPKAKEESKWKGPKPPSESREWKNRRTPVTELLASTEELLEEGYTMHPAHFTGSSSADAEAARRKSSKTTSSDGWMDTADIPDMSAGEIAEKDIESGSVTAGRRILAMDCEMCITSPQRHTPQVFSLTRISLIDWDGNVVLDELVKPADPITDYLTPYSGMTAAMLETVTTTLSDIQTKLQSILTPQTILVGHSLNSDLNALQITHPYIIDTALLFPHPRGPPLKSSLKWLAQKYLSREIQKGHGSTGHDSVEDARACLDLVKQKTEKGKTWGTSEASGESIFKRLSRATRPKKHKVNYSADEETRIGAVVDWGDPSRGYGAQAKVAIGCENDAEVVSGVKRALSGDDNSSVVPQGGCDFIWARFRELEAYRGWWNRSKLADSEELRSNTTETVQGDSLETMMKNTVQRIREIFEALPPCTALFVYSGSGDPRELTELQSLQQKFKAEYRVKKWDELSVRWTDVEEQRLRKACETARKGIGFITVK</sequence>
<evidence type="ECO:0000313" key="9">
    <source>
        <dbReference type="EMBL" id="CAK3889476.1"/>
    </source>
</evidence>
<feature type="domain" description="Exonuclease" evidence="8">
    <location>
        <begin position="345"/>
        <end position="512"/>
    </location>
</feature>
<evidence type="ECO:0000256" key="6">
    <source>
        <dbReference type="ARBA" id="ARBA00023242"/>
    </source>
</evidence>
<dbReference type="Gene3D" id="3.30.420.10">
    <property type="entry name" value="Ribonuclease H-like superfamily/Ribonuclease H"/>
    <property type="match status" value="1"/>
</dbReference>
<dbReference type="GO" id="GO:0003676">
    <property type="term" value="F:nucleic acid binding"/>
    <property type="evidence" value="ECO:0007669"/>
    <property type="project" value="InterPro"/>
</dbReference>
<dbReference type="FunFam" id="3.30.420.10:FF:000019">
    <property type="entry name" value="RNA exonuclease NEF-sp"/>
    <property type="match status" value="1"/>
</dbReference>
<name>A0AAI8YUL4_9PEZI</name>
<comment type="similarity">
    <text evidence="2">Belongs to the REXO1/REXO3 family.</text>
</comment>
<dbReference type="PANTHER" id="PTHR12801:SF115">
    <property type="entry name" value="FI18136P1-RELATED"/>
    <property type="match status" value="1"/>
</dbReference>
<dbReference type="InterPro" id="IPR034922">
    <property type="entry name" value="REX1-like_exo"/>
</dbReference>
<dbReference type="EMBL" id="CAVMBE010000010">
    <property type="protein sequence ID" value="CAK3889476.1"/>
    <property type="molecule type" value="Genomic_DNA"/>
</dbReference>
<dbReference type="CDD" id="cd06145">
    <property type="entry name" value="REX1_like"/>
    <property type="match status" value="1"/>
</dbReference>
<evidence type="ECO:0000256" key="4">
    <source>
        <dbReference type="ARBA" id="ARBA00022801"/>
    </source>
</evidence>
<evidence type="ECO:0000256" key="7">
    <source>
        <dbReference type="SAM" id="MobiDB-lite"/>
    </source>
</evidence>
<evidence type="ECO:0000313" key="10">
    <source>
        <dbReference type="Proteomes" id="UP001296104"/>
    </source>
</evidence>
<dbReference type="InterPro" id="IPR036397">
    <property type="entry name" value="RNaseH_sf"/>
</dbReference>
<proteinExistence type="inferred from homology"/>
<feature type="region of interest" description="Disordered" evidence="7">
    <location>
        <begin position="1"/>
        <end position="84"/>
    </location>
</feature>
<dbReference type="SMART" id="SM00479">
    <property type="entry name" value="EXOIII"/>
    <property type="match status" value="1"/>
</dbReference>
<organism evidence="9 10">
    <name type="scientific">Lecanosticta acicola</name>
    <dbReference type="NCBI Taxonomy" id="111012"/>
    <lineage>
        <taxon>Eukaryota</taxon>
        <taxon>Fungi</taxon>
        <taxon>Dikarya</taxon>
        <taxon>Ascomycota</taxon>
        <taxon>Pezizomycotina</taxon>
        <taxon>Dothideomycetes</taxon>
        <taxon>Dothideomycetidae</taxon>
        <taxon>Mycosphaerellales</taxon>
        <taxon>Mycosphaerellaceae</taxon>
        <taxon>Lecanosticta</taxon>
    </lineage>
</organism>
<dbReference type="PANTHER" id="PTHR12801">
    <property type="entry name" value="RNA EXONUCLEASE REXO1 / RECO3 FAMILY MEMBER-RELATED"/>
    <property type="match status" value="1"/>
</dbReference>
<gene>
    <name evidence="9" type="ORF">LECACI_7A002282</name>
</gene>
<dbReference type="InterPro" id="IPR012337">
    <property type="entry name" value="RNaseH-like_sf"/>
</dbReference>
<keyword evidence="4" id="KW-0378">Hydrolase</keyword>
<keyword evidence="10" id="KW-1185">Reference proteome</keyword>
<protein>
    <submittedName>
        <fullName evidence="9">Related to 3^-5^ exonuclease</fullName>
    </submittedName>
</protein>
<feature type="region of interest" description="Disordered" evidence="7">
    <location>
        <begin position="289"/>
        <end position="322"/>
    </location>
</feature>
<dbReference type="AlphaFoldDB" id="A0AAI8YUL4"/>